<evidence type="ECO:0000256" key="2">
    <source>
        <dbReference type="ARBA" id="ARBA00023125"/>
    </source>
</evidence>
<dbReference type="GO" id="GO:0003677">
    <property type="term" value="F:DNA binding"/>
    <property type="evidence" value="ECO:0007669"/>
    <property type="project" value="UniProtKB-KW"/>
</dbReference>
<dbReference type="InterPro" id="IPR036388">
    <property type="entry name" value="WH-like_DNA-bd_sf"/>
</dbReference>
<evidence type="ECO:0000256" key="1">
    <source>
        <dbReference type="ARBA" id="ARBA00023015"/>
    </source>
</evidence>
<organism evidence="6 7">
    <name type="scientific">Sphingobium fontiphilum</name>
    <dbReference type="NCBI Taxonomy" id="944425"/>
    <lineage>
        <taxon>Bacteria</taxon>
        <taxon>Pseudomonadati</taxon>
        <taxon>Pseudomonadota</taxon>
        <taxon>Alphaproteobacteria</taxon>
        <taxon>Sphingomonadales</taxon>
        <taxon>Sphingomonadaceae</taxon>
        <taxon>Sphingobium</taxon>
    </lineage>
</organism>
<dbReference type="PRINTS" id="PR00598">
    <property type="entry name" value="HTHMARR"/>
</dbReference>
<dbReference type="InterPro" id="IPR052067">
    <property type="entry name" value="Metal_resp_HTH_trans_reg"/>
</dbReference>
<dbReference type="PROSITE" id="PS50995">
    <property type="entry name" value="HTH_MARR_2"/>
    <property type="match status" value="1"/>
</dbReference>
<sequence>MANSHLPLDSFMPYRLSFTAGLVSEHIAHAYETQFGIDVPQWRVLAWIAERDGITQQEICQRTRMDKVSVSRAAIALNRRGLVERRPHARDGRSHMLALTPSGISLYEQIVPRARELESRIFAQFSDEEREGFMAILRKIDAAATALHKAGTPGHPPDDRQWPEALDE</sequence>
<dbReference type="PANTHER" id="PTHR35790">
    <property type="entry name" value="HTH-TYPE TRANSCRIPTIONAL REGULATOR PCHR"/>
    <property type="match status" value="1"/>
</dbReference>
<evidence type="ECO:0000256" key="4">
    <source>
        <dbReference type="SAM" id="MobiDB-lite"/>
    </source>
</evidence>
<dbReference type="RefSeq" id="WP_183954754.1">
    <property type="nucleotide sequence ID" value="NZ_JACIEB010000002.1"/>
</dbReference>
<evidence type="ECO:0000313" key="6">
    <source>
        <dbReference type="EMBL" id="MBB3981715.1"/>
    </source>
</evidence>
<dbReference type="PANTHER" id="PTHR35790:SF4">
    <property type="entry name" value="HTH-TYPE TRANSCRIPTIONAL REGULATOR PCHR"/>
    <property type="match status" value="1"/>
</dbReference>
<feature type="domain" description="HTH marR-type" evidence="5">
    <location>
        <begin position="1"/>
        <end position="142"/>
    </location>
</feature>
<dbReference type="EMBL" id="JACIEB010000002">
    <property type="protein sequence ID" value="MBB3981715.1"/>
    <property type="molecule type" value="Genomic_DNA"/>
</dbReference>
<keyword evidence="7" id="KW-1185">Reference proteome</keyword>
<comment type="caution">
    <text evidence="6">The sequence shown here is derived from an EMBL/GenBank/DDBJ whole genome shotgun (WGS) entry which is preliminary data.</text>
</comment>
<dbReference type="InterPro" id="IPR000835">
    <property type="entry name" value="HTH_MarR-typ"/>
</dbReference>
<accession>A0A7W6DEE6</accession>
<keyword evidence="2 6" id="KW-0238">DNA-binding</keyword>
<dbReference type="Pfam" id="PF12802">
    <property type="entry name" value="MarR_2"/>
    <property type="match status" value="1"/>
</dbReference>
<protein>
    <submittedName>
        <fullName evidence="6">DNA-binding MarR family transcriptional regulator</fullName>
    </submittedName>
</protein>
<dbReference type="Gene3D" id="1.10.10.10">
    <property type="entry name" value="Winged helix-like DNA-binding domain superfamily/Winged helix DNA-binding domain"/>
    <property type="match status" value="1"/>
</dbReference>
<dbReference type="InterPro" id="IPR036390">
    <property type="entry name" value="WH_DNA-bd_sf"/>
</dbReference>
<dbReference type="Proteomes" id="UP000552757">
    <property type="component" value="Unassembled WGS sequence"/>
</dbReference>
<name>A0A7W6DEE6_9SPHN</name>
<dbReference type="SMART" id="SM00347">
    <property type="entry name" value="HTH_MARR"/>
    <property type="match status" value="1"/>
</dbReference>
<feature type="region of interest" description="Disordered" evidence="4">
    <location>
        <begin position="148"/>
        <end position="168"/>
    </location>
</feature>
<dbReference type="SUPFAM" id="SSF46785">
    <property type="entry name" value="Winged helix' DNA-binding domain"/>
    <property type="match status" value="1"/>
</dbReference>
<dbReference type="GO" id="GO:0003700">
    <property type="term" value="F:DNA-binding transcription factor activity"/>
    <property type="evidence" value="ECO:0007669"/>
    <property type="project" value="InterPro"/>
</dbReference>
<evidence type="ECO:0000313" key="7">
    <source>
        <dbReference type="Proteomes" id="UP000552757"/>
    </source>
</evidence>
<dbReference type="AlphaFoldDB" id="A0A7W6DEE6"/>
<evidence type="ECO:0000259" key="5">
    <source>
        <dbReference type="PROSITE" id="PS50995"/>
    </source>
</evidence>
<reference evidence="6 7" key="1">
    <citation type="submission" date="2020-08" db="EMBL/GenBank/DDBJ databases">
        <title>Genomic Encyclopedia of Type Strains, Phase IV (KMG-IV): sequencing the most valuable type-strain genomes for metagenomic binning, comparative biology and taxonomic classification.</title>
        <authorList>
            <person name="Goeker M."/>
        </authorList>
    </citation>
    <scope>NUCLEOTIDE SEQUENCE [LARGE SCALE GENOMIC DNA]</scope>
    <source>
        <strain evidence="6 7">DSM 29348</strain>
    </source>
</reference>
<keyword evidence="3" id="KW-0804">Transcription</keyword>
<evidence type="ECO:0000256" key="3">
    <source>
        <dbReference type="ARBA" id="ARBA00023163"/>
    </source>
</evidence>
<proteinExistence type="predicted"/>
<keyword evidence="1" id="KW-0805">Transcription regulation</keyword>
<gene>
    <name evidence="6" type="ORF">GGR44_001362</name>
</gene>